<evidence type="ECO:0000259" key="2">
    <source>
        <dbReference type="SMART" id="SM00331"/>
    </source>
</evidence>
<keyword evidence="4" id="KW-1185">Reference proteome</keyword>
<name>A0A1Y6CIX0_9BACT</name>
<dbReference type="EMBL" id="FWZT01000019">
    <property type="protein sequence ID" value="SMF57899.1"/>
    <property type="molecule type" value="Genomic_DNA"/>
</dbReference>
<dbReference type="PANTHER" id="PTHR43156:SF9">
    <property type="entry name" value="HAMP DOMAIN-CONTAINING PROTEIN"/>
    <property type="match status" value="1"/>
</dbReference>
<protein>
    <submittedName>
        <fullName evidence="3">Stage II sporulation protein E (SpoIIE)</fullName>
    </submittedName>
</protein>
<gene>
    <name evidence="3" type="ORF">SAMN06296036_11930</name>
</gene>
<dbReference type="RefSeq" id="WP_132322553.1">
    <property type="nucleotide sequence ID" value="NZ_FWZT01000019.1"/>
</dbReference>
<keyword evidence="1" id="KW-0378">Hydrolase</keyword>
<sequence length="385" mass="42985">MAIIPNDLIALYELFASFESAALFTDDLIEELPLICILTNVEGQIIRINSYGEEYFYRKKYDVVGTNLTQLVSENARQSFSDYIEGLKHDPSLSLSYIEQNEEEYINWKSLVIRSPNARTPIVVVLGDDVTETVTLKSSVLSARTVQKALLPVSFEVEGVTLRWVYESAEATGGDWFDYLFDEERNRLIVCIADVNGHGTAAAMVTGCVAGLFRGVLKTLLAPEFDGKRLDLFASSLNNGIYDILQRANRLLTLAIIEIDLNTGDGHYVSCGHPRVMLFGKNKVKGLLNRNGPIGVTENQKFQGTAFHLPEDESLFLYTDGLIENEDISGKRLTSRDLRLILGGRNVPDLKYNKLRHFVKSLDCVSPFNDDVAFVIVTRDPKEGG</sequence>
<dbReference type="InterPro" id="IPR052016">
    <property type="entry name" value="Bact_Sigma-Reg"/>
</dbReference>
<dbReference type="InterPro" id="IPR001932">
    <property type="entry name" value="PPM-type_phosphatase-like_dom"/>
</dbReference>
<dbReference type="Proteomes" id="UP000192907">
    <property type="component" value="Unassembled WGS sequence"/>
</dbReference>
<dbReference type="Gene3D" id="3.30.450.20">
    <property type="entry name" value="PAS domain"/>
    <property type="match status" value="1"/>
</dbReference>
<dbReference type="STRING" id="1513793.SAMN06296036_11930"/>
<dbReference type="PANTHER" id="PTHR43156">
    <property type="entry name" value="STAGE II SPORULATION PROTEIN E-RELATED"/>
    <property type="match status" value="1"/>
</dbReference>
<dbReference type="GO" id="GO:0016791">
    <property type="term" value="F:phosphatase activity"/>
    <property type="evidence" value="ECO:0007669"/>
    <property type="project" value="TreeGrafter"/>
</dbReference>
<evidence type="ECO:0000313" key="3">
    <source>
        <dbReference type="EMBL" id="SMF57899.1"/>
    </source>
</evidence>
<dbReference type="InterPro" id="IPR035965">
    <property type="entry name" value="PAS-like_dom_sf"/>
</dbReference>
<feature type="domain" description="PPM-type phosphatase" evidence="2">
    <location>
        <begin position="157"/>
        <end position="379"/>
    </location>
</feature>
<organism evidence="3 4">
    <name type="scientific">Pseudobacteriovorax antillogorgiicola</name>
    <dbReference type="NCBI Taxonomy" id="1513793"/>
    <lineage>
        <taxon>Bacteria</taxon>
        <taxon>Pseudomonadati</taxon>
        <taxon>Bdellovibrionota</taxon>
        <taxon>Oligoflexia</taxon>
        <taxon>Oligoflexales</taxon>
        <taxon>Pseudobacteriovoracaceae</taxon>
        <taxon>Pseudobacteriovorax</taxon>
    </lineage>
</organism>
<dbReference type="OrthoDB" id="974992at2"/>
<reference evidence="4" key="1">
    <citation type="submission" date="2017-04" db="EMBL/GenBank/DDBJ databases">
        <authorList>
            <person name="Varghese N."/>
            <person name="Submissions S."/>
        </authorList>
    </citation>
    <scope>NUCLEOTIDE SEQUENCE [LARGE SCALE GENOMIC DNA]</scope>
    <source>
        <strain evidence="4">RKEM611</strain>
    </source>
</reference>
<dbReference type="Gene3D" id="3.60.40.10">
    <property type="entry name" value="PPM-type phosphatase domain"/>
    <property type="match status" value="1"/>
</dbReference>
<dbReference type="InterPro" id="IPR036457">
    <property type="entry name" value="PPM-type-like_dom_sf"/>
</dbReference>
<evidence type="ECO:0000313" key="4">
    <source>
        <dbReference type="Proteomes" id="UP000192907"/>
    </source>
</evidence>
<evidence type="ECO:0000256" key="1">
    <source>
        <dbReference type="ARBA" id="ARBA00022801"/>
    </source>
</evidence>
<dbReference type="SUPFAM" id="SSF81606">
    <property type="entry name" value="PP2C-like"/>
    <property type="match status" value="1"/>
</dbReference>
<proteinExistence type="predicted"/>
<dbReference type="SUPFAM" id="SSF55785">
    <property type="entry name" value="PYP-like sensor domain (PAS domain)"/>
    <property type="match status" value="1"/>
</dbReference>
<dbReference type="Pfam" id="PF07228">
    <property type="entry name" value="SpoIIE"/>
    <property type="match status" value="1"/>
</dbReference>
<accession>A0A1Y6CIX0</accession>
<dbReference type="AlphaFoldDB" id="A0A1Y6CIX0"/>
<dbReference type="SMART" id="SM00331">
    <property type="entry name" value="PP2C_SIG"/>
    <property type="match status" value="1"/>
</dbReference>